<keyword evidence="5" id="KW-0378">Hydrolase</keyword>
<dbReference type="GO" id="GO:0004787">
    <property type="term" value="F:thiamine diphosphate phosphatase activity"/>
    <property type="evidence" value="ECO:0007669"/>
    <property type="project" value="InterPro"/>
</dbReference>
<dbReference type="EMBL" id="UOFI01000020">
    <property type="protein sequence ID" value="VAW62230.1"/>
    <property type="molecule type" value="Genomic_DNA"/>
</dbReference>
<dbReference type="InterPro" id="IPR000086">
    <property type="entry name" value="NUDIX_hydrolase_dom"/>
</dbReference>
<comment type="similarity">
    <text evidence="1">Belongs to the Nudix hydrolase family. NudJ subfamily.</text>
</comment>
<dbReference type="SUPFAM" id="SSF55811">
    <property type="entry name" value="Nudix"/>
    <property type="match status" value="1"/>
</dbReference>
<sequence>MPQPSLTETDVWKPHATVAAIIEQDNRFLIVEENCSGKTVYNQPAGHLDPDESLFEAVIRETREETAWGFKPEYITGIYRWQKPDAKRCYLRVAFAGNCYDHQQDLPLDTGIIKALWLTREELSAAPDKLRSPMVLTCIDDYLDGKKYPLELLTDIISTDIISTDIIS</sequence>
<reference evidence="5" key="1">
    <citation type="submission" date="2018-06" db="EMBL/GenBank/DDBJ databases">
        <authorList>
            <person name="Zhirakovskaya E."/>
        </authorList>
    </citation>
    <scope>NUCLEOTIDE SEQUENCE</scope>
</reference>
<dbReference type="PROSITE" id="PS51462">
    <property type="entry name" value="NUDIX"/>
    <property type="match status" value="1"/>
</dbReference>
<dbReference type="InterPro" id="IPR015797">
    <property type="entry name" value="NUDIX_hydrolase-like_dom_sf"/>
</dbReference>
<evidence type="ECO:0000256" key="2">
    <source>
        <dbReference type="ARBA" id="ARBA00011245"/>
    </source>
</evidence>
<dbReference type="Pfam" id="PF00293">
    <property type="entry name" value="NUDIX"/>
    <property type="match status" value="1"/>
</dbReference>
<dbReference type="InterPro" id="IPR033713">
    <property type="entry name" value="NudJ"/>
</dbReference>
<accession>A0A3B0XCD6</accession>
<evidence type="ECO:0000313" key="5">
    <source>
        <dbReference type="EMBL" id="VAW62230.1"/>
    </source>
</evidence>
<gene>
    <name evidence="5" type="ORF">MNBD_GAMMA09-310</name>
</gene>
<organism evidence="5">
    <name type="scientific">hydrothermal vent metagenome</name>
    <dbReference type="NCBI Taxonomy" id="652676"/>
    <lineage>
        <taxon>unclassified sequences</taxon>
        <taxon>metagenomes</taxon>
        <taxon>ecological metagenomes</taxon>
    </lineage>
</organism>
<dbReference type="AlphaFoldDB" id="A0A3B0XCD6"/>
<proteinExistence type="inferred from homology"/>
<evidence type="ECO:0000256" key="1">
    <source>
        <dbReference type="ARBA" id="ARBA00007608"/>
    </source>
</evidence>
<evidence type="ECO:0000256" key="3">
    <source>
        <dbReference type="ARBA" id="ARBA00015552"/>
    </source>
</evidence>
<dbReference type="GO" id="GO:0017111">
    <property type="term" value="F:ribonucleoside triphosphate phosphatase activity"/>
    <property type="evidence" value="ECO:0007669"/>
    <property type="project" value="InterPro"/>
</dbReference>
<feature type="domain" description="Nudix hydrolase" evidence="4">
    <location>
        <begin position="13"/>
        <end position="140"/>
    </location>
</feature>
<dbReference type="GO" id="GO:0017110">
    <property type="term" value="F:nucleoside diphosphate phosphatase activity"/>
    <property type="evidence" value="ECO:0007669"/>
    <property type="project" value="InterPro"/>
</dbReference>
<name>A0A3B0XCD6_9ZZZZ</name>
<dbReference type="PANTHER" id="PTHR43222:SF11">
    <property type="entry name" value="PHOSPHATASE NUDJ"/>
    <property type="match status" value="1"/>
</dbReference>
<evidence type="ECO:0000259" key="4">
    <source>
        <dbReference type="PROSITE" id="PS51462"/>
    </source>
</evidence>
<protein>
    <recommendedName>
        <fullName evidence="3">Phosphatase NudJ</fullName>
    </recommendedName>
</protein>
<dbReference type="PANTHER" id="PTHR43222">
    <property type="entry name" value="NUDIX HYDROLASE 23"/>
    <property type="match status" value="1"/>
</dbReference>
<dbReference type="CDD" id="cd03675">
    <property type="entry name" value="NUDIX_Hydrolase"/>
    <property type="match status" value="1"/>
</dbReference>
<dbReference type="Gene3D" id="3.90.79.10">
    <property type="entry name" value="Nucleoside Triphosphate Pyrophosphohydrolase"/>
    <property type="match status" value="1"/>
</dbReference>
<comment type="subunit">
    <text evidence="2">Monomer.</text>
</comment>